<reference evidence="1 3" key="1">
    <citation type="journal article" date="2008" name="Science">
        <title>The Physcomitrella genome reveals evolutionary insights into the conquest of land by plants.</title>
        <authorList>
            <person name="Rensing S."/>
            <person name="Lang D."/>
            <person name="Zimmer A."/>
            <person name="Terry A."/>
            <person name="Salamov A."/>
            <person name="Shapiro H."/>
            <person name="Nishiyama T."/>
            <person name="Perroud P.-F."/>
            <person name="Lindquist E."/>
            <person name="Kamisugi Y."/>
            <person name="Tanahashi T."/>
            <person name="Sakakibara K."/>
            <person name="Fujita T."/>
            <person name="Oishi K."/>
            <person name="Shin-I T."/>
            <person name="Kuroki Y."/>
            <person name="Toyoda A."/>
            <person name="Suzuki Y."/>
            <person name="Hashimoto A."/>
            <person name="Yamaguchi K."/>
            <person name="Sugano A."/>
            <person name="Kohara Y."/>
            <person name="Fujiyama A."/>
            <person name="Anterola A."/>
            <person name="Aoki S."/>
            <person name="Ashton N."/>
            <person name="Barbazuk W.B."/>
            <person name="Barker E."/>
            <person name="Bennetzen J."/>
            <person name="Bezanilla M."/>
            <person name="Blankenship R."/>
            <person name="Cho S.H."/>
            <person name="Dutcher S."/>
            <person name="Estelle M."/>
            <person name="Fawcett J.A."/>
            <person name="Gundlach H."/>
            <person name="Hanada K."/>
            <person name="Heyl A."/>
            <person name="Hicks K.A."/>
            <person name="Hugh J."/>
            <person name="Lohr M."/>
            <person name="Mayer K."/>
            <person name="Melkozernov A."/>
            <person name="Murata T."/>
            <person name="Nelson D."/>
            <person name="Pils B."/>
            <person name="Prigge M."/>
            <person name="Reiss B."/>
            <person name="Renner T."/>
            <person name="Rombauts S."/>
            <person name="Rushton P."/>
            <person name="Sanderfoot A."/>
            <person name="Schween G."/>
            <person name="Shiu S.-H."/>
            <person name="Stueber K."/>
            <person name="Theodoulou F.L."/>
            <person name="Tu H."/>
            <person name="Van de Peer Y."/>
            <person name="Verrier P.J."/>
            <person name="Waters E."/>
            <person name="Wood A."/>
            <person name="Yang L."/>
            <person name="Cove D."/>
            <person name="Cuming A."/>
            <person name="Hasebe M."/>
            <person name="Lucas S."/>
            <person name="Mishler D.B."/>
            <person name="Reski R."/>
            <person name="Grigoriev I."/>
            <person name="Quatrano R.S."/>
            <person name="Boore J.L."/>
        </authorList>
    </citation>
    <scope>NUCLEOTIDE SEQUENCE [LARGE SCALE GENOMIC DNA]</scope>
    <source>
        <strain evidence="2 3">cv. Gransden 2004</strain>
    </source>
</reference>
<dbReference type="PANTHER" id="PTHR37028:SF4">
    <property type="entry name" value="ALMS MOTIF DOMAIN-CONTAINING PROTEIN"/>
    <property type="match status" value="1"/>
</dbReference>
<dbReference type="PANTHER" id="PTHR37028">
    <property type="entry name" value="UNNAMED PRODUCT-RELATED"/>
    <property type="match status" value="1"/>
</dbReference>
<dbReference type="Gramene" id="Pp3c9_6830V3.1">
    <property type="protein sequence ID" value="Pp3c9_6830V3.1"/>
    <property type="gene ID" value="Pp3c9_6830"/>
</dbReference>
<dbReference type="Proteomes" id="UP000006727">
    <property type="component" value="Chromosome 9"/>
</dbReference>
<evidence type="ECO:0000313" key="3">
    <source>
        <dbReference type="Proteomes" id="UP000006727"/>
    </source>
</evidence>
<protein>
    <submittedName>
        <fullName evidence="1 2">Uncharacterized protein</fullName>
    </submittedName>
</protein>
<accession>A0A2K1K2C8</accession>
<dbReference type="EMBL" id="ABEU02000009">
    <property type="protein sequence ID" value="PNR47920.1"/>
    <property type="molecule type" value="Genomic_DNA"/>
</dbReference>
<dbReference type="AlphaFoldDB" id="A0A2K1K2C8"/>
<gene>
    <name evidence="1" type="ORF">PHYPA_012393</name>
</gene>
<dbReference type="EnsemblPlants" id="Pp3c9_6830V3.1">
    <property type="protein sequence ID" value="Pp3c9_6830V3.1"/>
    <property type="gene ID" value="Pp3c9_6830"/>
</dbReference>
<evidence type="ECO:0000313" key="1">
    <source>
        <dbReference type="EMBL" id="PNR47920.1"/>
    </source>
</evidence>
<reference evidence="1 3" key="2">
    <citation type="journal article" date="2018" name="Plant J.">
        <title>The Physcomitrella patens chromosome-scale assembly reveals moss genome structure and evolution.</title>
        <authorList>
            <person name="Lang D."/>
            <person name="Ullrich K.K."/>
            <person name="Murat F."/>
            <person name="Fuchs J."/>
            <person name="Jenkins J."/>
            <person name="Haas F.B."/>
            <person name="Piednoel M."/>
            <person name="Gundlach H."/>
            <person name="Van Bel M."/>
            <person name="Meyberg R."/>
            <person name="Vives C."/>
            <person name="Morata J."/>
            <person name="Symeonidi A."/>
            <person name="Hiss M."/>
            <person name="Muchero W."/>
            <person name="Kamisugi Y."/>
            <person name="Saleh O."/>
            <person name="Blanc G."/>
            <person name="Decker E.L."/>
            <person name="van Gessel N."/>
            <person name="Grimwood J."/>
            <person name="Hayes R.D."/>
            <person name="Graham S.W."/>
            <person name="Gunter L.E."/>
            <person name="McDaniel S.F."/>
            <person name="Hoernstein S.N.W."/>
            <person name="Larsson A."/>
            <person name="Li F.W."/>
            <person name="Perroud P.F."/>
            <person name="Phillips J."/>
            <person name="Ranjan P."/>
            <person name="Rokshar D.S."/>
            <person name="Rothfels C.J."/>
            <person name="Schneider L."/>
            <person name="Shu S."/>
            <person name="Stevenson D.W."/>
            <person name="Thummler F."/>
            <person name="Tillich M."/>
            <person name="Villarreal Aguilar J.C."/>
            <person name="Widiez T."/>
            <person name="Wong G.K."/>
            <person name="Wymore A."/>
            <person name="Zhang Y."/>
            <person name="Zimmer A.D."/>
            <person name="Quatrano R.S."/>
            <person name="Mayer K.F.X."/>
            <person name="Goodstein D."/>
            <person name="Casacuberta J.M."/>
            <person name="Vandepoele K."/>
            <person name="Reski R."/>
            <person name="Cuming A.C."/>
            <person name="Tuskan G.A."/>
            <person name="Maumus F."/>
            <person name="Salse J."/>
            <person name="Schmutz J."/>
            <person name="Rensing S.A."/>
        </authorList>
    </citation>
    <scope>NUCLEOTIDE SEQUENCE [LARGE SCALE GENOMIC DNA]</scope>
    <source>
        <strain evidence="2 3">cv. Gransden 2004</strain>
    </source>
</reference>
<keyword evidence="3" id="KW-1185">Reference proteome</keyword>
<organism evidence="1">
    <name type="scientific">Physcomitrium patens</name>
    <name type="common">Spreading-leaved earth moss</name>
    <name type="synonym">Physcomitrella patens</name>
    <dbReference type="NCBI Taxonomy" id="3218"/>
    <lineage>
        <taxon>Eukaryota</taxon>
        <taxon>Viridiplantae</taxon>
        <taxon>Streptophyta</taxon>
        <taxon>Embryophyta</taxon>
        <taxon>Bryophyta</taxon>
        <taxon>Bryophytina</taxon>
        <taxon>Bryopsida</taxon>
        <taxon>Funariidae</taxon>
        <taxon>Funariales</taxon>
        <taxon>Funariaceae</taxon>
        <taxon>Physcomitrium</taxon>
    </lineage>
</organism>
<name>A0A2K1K2C8_PHYPA</name>
<dbReference type="InParanoid" id="A0A2K1K2C8"/>
<sequence>MGCQIQARLRRLAKPRTALHQRCAQIRALKEEEQMSECSFKPNVGRRPSPGSPLLVPIFDRIGEMKQRIELRKRARKIIEKEELEQCSFRPKINLTSVYLDKEAYQPIQERLQELLRKRHERIALARAQDAKEKGLTFKPAINRKSVRLFKQARKYRPKDECTFAPEINPNTDYILSGSALDGFSFLTRQQQFLRRLEQRKKQKEMELPCGHTFRPNIGNASMILQCSTLQDGNEKTLNERLERLSHRDNQRRYYIRQKISDNYYSQFKFQPKIDQMSKILSASTNLHELYKNEKGKRTKEALQQAAEQEFVQTCTFHPEVNTRKSAISVDSVLRNRRKFREDKAKNFEQLRLQMEMQEVKECTFKPDVHPVPPKEKEPVVIKGLGRHLELQDLAKQMKKEQEEWERKVFLTRVNELPFAFRVLKLAWKKLSS</sequence>
<evidence type="ECO:0000313" key="2">
    <source>
        <dbReference type="EnsemblPlants" id="Pp3c9_6830V3.1"/>
    </source>
</evidence>
<reference evidence="2" key="3">
    <citation type="submission" date="2020-12" db="UniProtKB">
        <authorList>
            <consortium name="EnsemblPlants"/>
        </authorList>
    </citation>
    <scope>IDENTIFICATION</scope>
</reference>
<proteinExistence type="predicted"/>